<gene>
    <name evidence="3" type="ORF">FNAPI_462</name>
</gene>
<evidence type="ECO:0000313" key="3">
    <source>
        <dbReference type="EMBL" id="KAF5567888.1"/>
    </source>
</evidence>
<organism evidence="3 4">
    <name type="scientific">Fusarium napiforme</name>
    <dbReference type="NCBI Taxonomy" id="42672"/>
    <lineage>
        <taxon>Eukaryota</taxon>
        <taxon>Fungi</taxon>
        <taxon>Dikarya</taxon>
        <taxon>Ascomycota</taxon>
        <taxon>Pezizomycotina</taxon>
        <taxon>Sordariomycetes</taxon>
        <taxon>Hypocreomycetidae</taxon>
        <taxon>Hypocreales</taxon>
        <taxon>Nectriaceae</taxon>
        <taxon>Fusarium</taxon>
        <taxon>Fusarium fujikuroi species complex</taxon>
    </lineage>
</organism>
<name>A0A8H5K8I7_9HYPO</name>
<keyword evidence="4" id="KW-1185">Reference proteome</keyword>
<feature type="transmembrane region" description="Helical" evidence="2">
    <location>
        <begin position="148"/>
        <end position="167"/>
    </location>
</feature>
<dbReference type="AlphaFoldDB" id="A0A8H5K8I7"/>
<keyword evidence="2" id="KW-0472">Membrane</keyword>
<keyword evidence="2" id="KW-0812">Transmembrane</keyword>
<accession>A0A8H5K8I7</accession>
<feature type="compositionally biased region" description="Basic and acidic residues" evidence="1">
    <location>
        <begin position="311"/>
        <end position="320"/>
    </location>
</feature>
<sequence length="352" mass="38720">MVDPVYYELSWSILSTIGIANVLFGLMVAGITSFGPVSIVPIVTSAAGAIANGLCYYAFYEEGNSTTTKAVASVFADVLWLVQEAGLSFYSYIILSRVLRGRQWIIFATGFWFMIISVSGIRVVIAAVRARRIMNALDTDQSLINHLHMGYFIIIALLECLSSFFLLRVFSSAKSTSLSAAIKAGLFRYLMRSTEVRLALLAVLGIIRAITYSFQNAEQSATNLASQIDRFAYIHHVNKLSIDILASKVVFHNQVYGSSGQSRHQPGGYPHRQFANGRGGDIILTTQQGENIVEVRGGESTGDRASSQERIISRRDHRNPSSDIDLDEMDTKQIGISKTVAFEVHSSGDVER</sequence>
<feature type="transmembrane region" description="Helical" evidence="2">
    <location>
        <begin position="104"/>
        <end position="128"/>
    </location>
</feature>
<evidence type="ECO:0000256" key="2">
    <source>
        <dbReference type="SAM" id="Phobius"/>
    </source>
</evidence>
<keyword evidence="2" id="KW-1133">Transmembrane helix</keyword>
<proteinExistence type="predicted"/>
<feature type="region of interest" description="Disordered" evidence="1">
    <location>
        <begin position="297"/>
        <end position="328"/>
    </location>
</feature>
<evidence type="ECO:0008006" key="5">
    <source>
        <dbReference type="Google" id="ProtNLM"/>
    </source>
</evidence>
<comment type="caution">
    <text evidence="3">The sequence shown here is derived from an EMBL/GenBank/DDBJ whole genome shotgun (WGS) entry which is preliminary data.</text>
</comment>
<dbReference type="EMBL" id="JAAOAO010000016">
    <property type="protein sequence ID" value="KAF5567888.1"/>
    <property type="molecule type" value="Genomic_DNA"/>
</dbReference>
<feature type="transmembrane region" description="Helical" evidence="2">
    <location>
        <begin position="12"/>
        <end position="32"/>
    </location>
</feature>
<protein>
    <recommendedName>
        <fullName evidence="5">Integral membrane protein</fullName>
    </recommendedName>
</protein>
<feature type="transmembrane region" description="Helical" evidence="2">
    <location>
        <begin position="71"/>
        <end position="92"/>
    </location>
</feature>
<dbReference type="Proteomes" id="UP000574317">
    <property type="component" value="Unassembled WGS sequence"/>
</dbReference>
<evidence type="ECO:0000313" key="4">
    <source>
        <dbReference type="Proteomes" id="UP000574317"/>
    </source>
</evidence>
<feature type="transmembrane region" description="Helical" evidence="2">
    <location>
        <begin position="39"/>
        <end position="59"/>
    </location>
</feature>
<evidence type="ECO:0000256" key="1">
    <source>
        <dbReference type="SAM" id="MobiDB-lite"/>
    </source>
</evidence>
<reference evidence="3 4" key="1">
    <citation type="submission" date="2020-05" db="EMBL/GenBank/DDBJ databases">
        <title>Identification and distribution of gene clusters putatively required for synthesis of sphingolipid metabolism inhibitors in phylogenetically diverse species of the filamentous fungus Fusarium.</title>
        <authorList>
            <person name="Kim H.-S."/>
            <person name="Busman M."/>
            <person name="Brown D.W."/>
            <person name="Divon H."/>
            <person name="Uhlig S."/>
            <person name="Proctor R.H."/>
        </authorList>
    </citation>
    <scope>NUCLEOTIDE SEQUENCE [LARGE SCALE GENOMIC DNA]</scope>
    <source>
        <strain evidence="3 4">NRRL 25196</strain>
    </source>
</reference>